<dbReference type="InterPro" id="IPR029060">
    <property type="entry name" value="PIN-like_dom_sf"/>
</dbReference>
<dbReference type="Pfam" id="PF01850">
    <property type="entry name" value="PIN"/>
    <property type="match status" value="1"/>
</dbReference>
<reference evidence="3" key="1">
    <citation type="submission" date="2017-10" db="EMBL/GenBank/DDBJ databases">
        <title>Completed PacBio SMRT sequence of Methylosinus trichosporium OB3b reveals presence of a third large plasmid.</title>
        <authorList>
            <person name="Charles T.C."/>
            <person name="Lynch M.D.J."/>
            <person name="Heil J.R."/>
            <person name="Cheng J."/>
        </authorList>
    </citation>
    <scope>NUCLEOTIDE SEQUENCE [LARGE SCALE GENOMIC DNA]</scope>
    <source>
        <strain evidence="3">OB3b</strain>
    </source>
</reference>
<dbReference type="PANTHER" id="PTHR39664">
    <property type="match status" value="1"/>
</dbReference>
<name>A0A2D2D015_METT3</name>
<proteinExistence type="predicted"/>
<organism evidence="2 3">
    <name type="scientific">Methylosinus trichosporium (strain ATCC 35070 / NCIMB 11131 / UNIQEM 75 / OB3b)</name>
    <dbReference type="NCBI Taxonomy" id="595536"/>
    <lineage>
        <taxon>Bacteria</taxon>
        <taxon>Pseudomonadati</taxon>
        <taxon>Pseudomonadota</taxon>
        <taxon>Alphaproteobacteria</taxon>
        <taxon>Hyphomicrobiales</taxon>
        <taxon>Methylocystaceae</taxon>
        <taxon>Methylosinus</taxon>
    </lineage>
</organism>
<dbReference type="AlphaFoldDB" id="A0A2D2D015"/>
<dbReference type="Proteomes" id="UP000230709">
    <property type="component" value="Chromosome"/>
</dbReference>
<dbReference type="Gene3D" id="3.40.50.1010">
    <property type="entry name" value="5'-nuclease"/>
    <property type="match status" value="1"/>
</dbReference>
<dbReference type="PANTHER" id="PTHR39664:SF2">
    <property type="entry name" value="NUCLEIC ACID-BINDING PROTEIN, CONTAINING PIN DOMAIN-RELATED"/>
    <property type="match status" value="1"/>
</dbReference>
<gene>
    <name evidence="2" type="ORF">CQW49_10900</name>
</gene>
<dbReference type="SUPFAM" id="SSF88723">
    <property type="entry name" value="PIN domain-like"/>
    <property type="match status" value="1"/>
</dbReference>
<protein>
    <submittedName>
        <fullName evidence="2">PIN domain-containing protein</fullName>
    </submittedName>
</protein>
<sequence>MKATADTNVLIRAITGDDAKQSKHAKDALAGADVIALTSPTLCELVWVLARGYRVPSSDICEAIRRLMNTANVAMNRPAVEMGLAVLEAGGDFADGVIAHEGRRLGGEVFLSFDKKATELLEARGARVRLLS</sequence>
<accession>A0A2D2D015</accession>
<dbReference type="CDD" id="cd18683">
    <property type="entry name" value="PIN_VapC-like"/>
    <property type="match status" value="1"/>
</dbReference>
<dbReference type="KEGG" id="mtw:CQW49_10900"/>
<dbReference type="RefSeq" id="WP_003609883.1">
    <property type="nucleotide sequence ID" value="NZ_ADVE02000001.1"/>
</dbReference>
<evidence type="ECO:0000313" key="3">
    <source>
        <dbReference type="Proteomes" id="UP000230709"/>
    </source>
</evidence>
<keyword evidence="3" id="KW-1185">Reference proteome</keyword>
<dbReference type="InterPro" id="IPR002716">
    <property type="entry name" value="PIN_dom"/>
</dbReference>
<feature type="domain" description="PIN" evidence="1">
    <location>
        <begin position="6"/>
        <end position="117"/>
    </location>
</feature>
<dbReference type="STRING" id="595536.GCA_000178815_02984"/>
<evidence type="ECO:0000259" key="1">
    <source>
        <dbReference type="Pfam" id="PF01850"/>
    </source>
</evidence>
<evidence type="ECO:0000313" key="2">
    <source>
        <dbReference type="EMBL" id="ATQ68330.1"/>
    </source>
</evidence>
<dbReference type="EMBL" id="CP023737">
    <property type="protein sequence ID" value="ATQ68330.1"/>
    <property type="molecule type" value="Genomic_DNA"/>
</dbReference>